<organism evidence="1 2">
    <name type="scientific">Mucuna pruriens</name>
    <name type="common">Velvet bean</name>
    <name type="synonym">Dolichos pruriens</name>
    <dbReference type="NCBI Taxonomy" id="157652"/>
    <lineage>
        <taxon>Eukaryota</taxon>
        <taxon>Viridiplantae</taxon>
        <taxon>Streptophyta</taxon>
        <taxon>Embryophyta</taxon>
        <taxon>Tracheophyta</taxon>
        <taxon>Spermatophyta</taxon>
        <taxon>Magnoliopsida</taxon>
        <taxon>eudicotyledons</taxon>
        <taxon>Gunneridae</taxon>
        <taxon>Pentapetalae</taxon>
        <taxon>rosids</taxon>
        <taxon>fabids</taxon>
        <taxon>Fabales</taxon>
        <taxon>Fabaceae</taxon>
        <taxon>Papilionoideae</taxon>
        <taxon>50 kb inversion clade</taxon>
        <taxon>NPAAA clade</taxon>
        <taxon>indigoferoid/millettioid clade</taxon>
        <taxon>Phaseoleae</taxon>
        <taxon>Mucuna</taxon>
    </lineage>
</organism>
<name>A0A371FTG2_MUCPR</name>
<protein>
    <submittedName>
        <fullName evidence="1">Uncharacterized protein</fullName>
    </submittedName>
</protein>
<evidence type="ECO:0000313" key="2">
    <source>
        <dbReference type="Proteomes" id="UP000257109"/>
    </source>
</evidence>
<accession>A0A371FTG2</accession>
<dbReference type="Proteomes" id="UP000257109">
    <property type="component" value="Unassembled WGS sequence"/>
</dbReference>
<keyword evidence="2" id="KW-1185">Reference proteome</keyword>
<reference evidence="1" key="1">
    <citation type="submission" date="2018-05" db="EMBL/GenBank/DDBJ databases">
        <title>Draft genome of Mucuna pruriens seed.</title>
        <authorList>
            <person name="Nnadi N.E."/>
            <person name="Vos R."/>
            <person name="Hasami M.H."/>
            <person name="Devisetty U.K."/>
            <person name="Aguiy J.C."/>
        </authorList>
    </citation>
    <scope>NUCLEOTIDE SEQUENCE [LARGE SCALE GENOMIC DNA]</scope>
    <source>
        <strain evidence="1">JCA_2017</strain>
    </source>
</reference>
<gene>
    <name evidence="1" type="ORF">CR513_37990</name>
</gene>
<proteinExistence type="predicted"/>
<dbReference type="AlphaFoldDB" id="A0A371FTG2"/>
<dbReference type="OrthoDB" id="1724808at2759"/>
<dbReference type="EMBL" id="QJKJ01007957">
    <property type="protein sequence ID" value="RDX81343.1"/>
    <property type="molecule type" value="Genomic_DNA"/>
</dbReference>
<evidence type="ECO:0000313" key="1">
    <source>
        <dbReference type="EMBL" id="RDX81343.1"/>
    </source>
</evidence>
<feature type="non-terminal residue" evidence="1">
    <location>
        <position position="1"/>
    </location>
</feature>
<comment type="caution">
    <text evidence="1">The sequence shown here is derived from an EMBL/GenBank/DDBJ whole genome shotgun (WGS) entry which is preliminary data.</text>
</comment>
<sequence>MVKELYDSRNKLKLYVLFLRTIHLCNKVQWDSERVMGRFGLVPRIEEGENLKFLHGLIYEYDSICVQILGKQKLPSLSEVFSIMRSEETRQLVMLDKGNSNTRFTMVKGKVPQKDQSPNENHSQRVVMVNTVRIANDQDILISSFLDTCYKRYGKEKILE</sequence>